<name>A0A1I2I4P9_9ACTN</name>
<dbReference type="STRING" id="35752.SAMN05421541_109304"/>
<dbReference type="EMBL" id="FONV01000009">
    <property type="protein sequence ID" value="SFF37262.1"/>
    <property type="molecule type" value="Genomic_DNA"/>
</dbReference>
<dbReference type="Proteomes" id="UP000199645">
    <property type="component" value="Unassembled WGS sequence"/>
</dbReference>
<sequence>MTDIPWPRPSLPDRVEGDPERVALLIPGGEYSAERPLLHFARAVFMRHGWTTQAVWWPQQPPQREGQALRSWFTQLRSFVHGHVSRALDAETAPKIALVGKSMGAFAASVAADRSVPGIWLTPVLRDTDVPEDLRRNSAPFLLVGGTADPSWDTEVARGVGRPFFEAPGADHGLETTDDPVNSADILRRVTAAMDEFVGRL</sequence>
<evidence type="ECO:0000313" key="1">
    <source>
        <dbReference type="EMBL" id="SFF37262.1"/>
    </source>
</evidence>
<dbReference type="Gene3D" id="3.40.50.1820">
    <property type="entry name" value="alpha/beta hydrolase"/>
    <property type="match status" value="1"/>
</dbReference>
<evidence type="ECO:0008006" key="3">
    <source>
        <dbReference type="Google" id="ProtNLM"/>
    </source>
</evidence>
<dbReference type="AlphaFoldDB" id="A0A1I2I4P9"/>
<reference evidence="1 2" key="1">
    <citation type="submission" date="2016-10" db="EMBL/GenBank/DDBJ databases">
        <authorList>
            <person name="de Groot N.N."/>
        </authorList>
    </citation>
    <scope>NUCLEOTIDE SEQUENCE [LARGE SCALE GENOMIC DNA]</scope>
    <source>
        <strain evidence="1 2">DSM 43019</strain>
    </source>
</reference>
<dbReference type="OrthoDB" id="70765at2"/>
<keyword evidence="2" id="KW-1185">Reference proteome</keyword>
<dbReference type="SUPFAM" id="SSF53474">
    <property type="entry name" value="alpha/beta-Hydrolases"/>
    <property type="match status" value="1"/>
</dbReference>
<organism evidence="1 2">
    <name type="scientific">Actinoplanes philippinensis</name>
    <dbReference type="NCBI Taxonomy" id="35752"/>
    <lineage>
        <taxon>Bacteria</taxon>
        <taxon>Bacillati</taxon>
        <taxon>Actinomycetota</taxon>
        <taxon>Actinomycetes</taxon>
        <taxon>Micromonosporales</taxon>
        <taxon>Micromonosporaceae</taxon>
        <taxon>Actinoplanes</taxon>
    </lineage>
</organism>
<accession>A0A1I2I4P9</accession>
<protein>
    <recommendedName>
        <fullName evidence="3">Alpha/beta hydrolase</fullName>
    </recommendedName>
</protein>
<evidence type="ECO:0000313" key="2">
    <source>
        <dbReference type="Proteomes" id="UP000199645"/>
    </source>
</evidence>
<gene>
    <name evidence="1" type="ORF">SAMN05421541_109304</name>
</gene>
<dbReference type="RefSeq" id="WP_143133928.1">
    <property type="nucleotide sequence ID" value="NZ_BOMT01000053.1"/>
</dbReference>
<proteinExistence type="predicted"/>
<dbReference type="InterPro" id="IPR029058">
    <property type="entry name" value="AB_hydrolase_fold"/>
</dbReference>